<dbReference type="Proteomes" id="UP000220922">
    <property type="component" value="Unassembled WGS sequence"/>
</dbReference>
<keyword evidence="4" id="KW-1185">Reference proteome</keyword>
<dbReference type="SUPFAM" id="SSF53474">
    <property type="entry name" value="alpha/beta-Hydrolases"/>
    <property type="match status" value="1"/>
</dbReference>
<dbReference type="Pfam" id="PF00561">
    <property type="entry name" value="Abhydrolase_1"/>
    <property type="match status" value="1"/>
</dbReference>
<dbReference type="PANTHER" id="PTHR43798:SF31">
    <property type="entry name" value="AB HYDROLASE SUPERFAMILY PROTEIN YCLE"/>
    <property type="match status" value="1"/>
</dbReference>
<accession>A0A2H3KR40</accession>
<dbReference type="RefSeq" id="WP_097654288.1">
    <property type="nucleotide sequence ID" value="NZ_LYXE01000127.1"/>
</dbReference>
<evidence type="ECO:0000259" key="2">
    <source>
        <dbReference type="Pfam" id="PF00561"/>
    </source>
</evidence>
<dbReference type="InterPro" id="IPR050266">
    <property type="entry name" value="AB_hydrolase_sf"/>
</dbReference>
<dbReference type="PRINTS" id="PR00111">
    <property type="entry name" value="ABHYDROLASE"/>
</dbReference>
<dbReference type="GO" id="GO:0016787">
    <property type="term" value="F:hydrolase activity"/>
    <property type="evidence" value="ECO:0007669"/>
    <property type="project" value="UniProtKB-KW"/>
</dbReference>
<reference evidence="3 4" key="1">
    <citation type="submission" date="2016-05" db="EMBL/GenBank/DDBJ databases">
        <authorList>
            <person name="Lavstsen T."/>
            <person name="Jespersen J.S."/>
        </authorList>
    </citation>
    <scope>NUCLEOTIDE SEQUENCE [LARGE SCALE GENOMIC DNA]</scope>
    <source>
        <strain evidence="3 4">B7-9</strain>
    </source>
</reference>
<dbReference type="InterPro" id="IPR000073">
    <property type="entry name" value="AB_hydrolase_1"/>
</dbReference>
<keyword evidence="1" id="KW-0378">Hydrolase</keyword>
<proteinExistence type="predicted"/>
<organism evidence="3 4">
    <name type="scientific">Candidatus Chloroploca asiatica</name>
    <dbReference type="NCBI Taxonomy" id="1506545"/>
    <lineage>
        <taxon>Bacteria</taxon>
        <taxon>Bacillati</taxon>
        <taxon>Chloroflexota</taxon>
        <taxon>Chloroflexia</taxon>
        <taxon>Chloroflexales</taxon>
        <taxon>Chloroflexineae</taxon>
        <taxon>Oscillochloridaceae</taxon>
        <taxon>Candidatus Chloroploca</taxon>
    </lineage>
</organism>
<comment type="caution">
    <text evidence="3">The sequence shown here is derived from an EMBL/GenBank/DDBJ whole genome shotgun (WGS) entry which is preliminary data.</text>
</comment>
<name>A0A2H3KR40_9CHLR</name>
<dbReference type="InterPro" id="IPR029058">
    <property type="entry name" value="AB_hydrolase_fold"/>
</dbReference>
<evidence type="ECO:0000313" key="4">
    <source>
        <dbReference type="Proteomes" id="UP000220922"/>
    </source>
</evidence>
<evidence type="ECO:0000313" key="3">
    <source>
        <dbReference type="EMBL" id="PDV97661.1"/>
    </source>
</evidence>
<dbReference type="EMBL" id="LYXE01000127">
    <property type="protein sequence ID" value="PDV97661.1"/>
    <property type="molecule type" value="Genomic_DNA"/>
</dbReference>
<dbReference type="GO" id="GO:0016020">
    <property type="term" value="C:membrane"/>
    <property type="evidence" value="ECO:0007669"/>
    <property type="project" value="TreeGrafter"/>
</dbReference>
<dbReference type="PANTHER" id="PTHR43798">
    <property type="entry name" value="MONOACYLGLYCEROL LIPASE"/>
    <property type="match status" value="1"/>
</dbReference>
<dbReference type="Gene3D" id="3.40.50.1820">
    <property type="entry name" value="alpha/beta hydrolase"/>
    <property type="match status" value="1"/>
</dbReference>
<dbReference type="OrthoDB" id="9808398at2"/>
<feature type="domain" description="AB hydrolase-1" evidence="2">
    <location>
        <begin position="26"/>
        <end position="122"/>
    </location>
</feature>
<sequence length="289" mass="30693">MEFPEVSWLHLPTGPLAYRRAGTGSPLLLIHGWGGSSRYWMGAFATLAEQHDLIALDLPGFGESPPPKTPATLDTLTASALATIDALGLEQVTVGGHSLGAAVALLLAAARPDRVTRTILASFGLPRSSVEAGVFAGLHTQLRTNAALWAPWLSLWGPWFTMLRPWTQMAWMTPPWPIMLASQVVYRMNEIPYAAMAIGVADLVAMDPRVALEAASSSGDPIVIVAAEQVRVPTLVVSGREDPLFPPTAVMALANTLPDAGLLLLDNCGHVPMIEAAVPFYTSIGAFLA</sequence>
<protein>
    <recommendedName>
        <fullName evidence="2">AB hydrolase-1 domain-containing protein</fullName>
    </recommendedName>
</protein>
<dbReference type="AlphaFoldDB" id="A0A2H3KR40"/>
<gene>
    <name evidence="3" type="ORF">A9Q02_04195</name>
</gene>
<evidence type="ECO:0000256" key="1">
    <source>
        <dbReference type="ARBA" id="ARBA00022801"/>
    </source>
</evidence>